<dbReference type="Gene3D" id="1.20.5.1300">
    <property type="match status" value="1"/>
</dbReference>
<reference evidence="4 5" key="1">
    <citation type="submission" date="2021-09" db="EMBL/GenBank/DDBJ databases">
        <title>Genomic insights and catalytic innovation underlie evolution of tropane alkaloids biosynthesis.</title>
        <authorList>
            <person name="Wang Y.-J."/>
            <person name="Tian T."/>
            <person name="Huang J.-P."/>
            <person name="Huang S.-X."/>
        </authorList>
    </citation>
    <scope>NUCLEOTIDE SEQUENCE [LARGE SCALE GENOMIC DNA]</scope>
    <source>
        <strain evidence="4">KIB-2018</strain>
        <tissue evidence="4">Leaf</tissue>
    </source>
</reference>
<feature type="transmembrane region" description="Helical" evidence="3">
    <location>
        <begin position="161"/>
        <end position="185"/>
    </location>
</feature>
<organism evidence="4 5">
    <name type="scientific">Erythroxylum novogranatense</name>
    <dbReference type="NCBI Taxonomy" id="1862640"/>
    <lineage>
        <taxon>Eukaryota</taxon>
        <taxon>Viridiplantae</taxon>
        <taxon>Streptophyta</taxon>
        <taxon>Embryophyta</taxon>
        <taxon>Tracheophyta</taxon>
        <taxon>Spermatophyta</taxon>
        <taxon>Magnoliopsida</taxon>
        <taxon>eudicotyledons</taxon>
        <taxon>Gunneridae</taxon>
        <taxon>Pentapetalae</taxon>
        <taxon>rosids</taxon>
        <taxon>fabids</taxon>
        <taxon>Malpighiales</taxon>
        <taxon>Erythroxylaceae</taxon>
        <taxon>Erythroxylum</taxon>
    </lineage>
</organism>
<dbReference type="GO" id="GO:0000105">
    <property type="term" value="P:L-histidine biosynthetic process"/>
    <property type="evidence" value="ECO:0007669"/>
    <property type="project" value="TreeGrafter"/>
</dbReference>
<dbReference type="InterPro" id="IPR012131">
    <property type="entry name" value="Hstdl_DH"/>
</dbReference>
<comment type="caution">
    <text evidence="4">The sequence shown here is derived from an EMBL/GenBank/DDBJ whole genome shotgun (WGS) entry which is preliminary data.</text>
</comment>
<evidence type="ECO:0008006" key="6">
    <source>
        <dbReference type="Google" id="ProtNLM"/>
    </source>
</evidence>
<feature type="transmembrane region" description="Helical" evidence="3">
    <location>
        <begin position="51"/>
        <end position="72"/>
    </location>
</feature>
<evidence type="ECO:0000256" key="3">
    <source>
        <dbReference type="SAM" id="Phobius"/>
    </source>
</evidence>
<dbReference type="GO" id="GO:0005829">
    <property type="term" value="C:cytosol"/>
    <property type="evidence" value="ECO:0007669"/>
    <property type="project" value="TreeGrafter"/>
</dbReference>
<evidence type="ECO:0000313" key="5">
    <source>
        <dbReference type="Proteomes" id="UP001159364"/>
    </source>
</evidence>
<dbReference type="SUPFAM" id="SSF53720">
    <property type="entry name" value="ALDH-like"/>
    <property type="match status" value="1"/>
</dbReference>
<keyword evidence="5" id="KW-1185">Reference proteome</keyword>
<protein>
    <recommendedName>
        <fullName evidence="6">Histidinol dehydrogenase</fullName>
    </recommendedName>
</protein>
<gene>
    <name evidence="4" type="ORF">K2173_016187</name>
</gene>
<evidence type="ECO:0000313" key="4">
    <source>
        <dbReference type="EMBL" id="KAJ8751006.1"/>
    </source>
</evidence>
<comment type="similarity">
    <text evidence="2">Belongs to the histidinol dehydrogenase family.</text>
</comment>
<keyword evidence="3" id="KW-1133">Transmembrane helix</keyword>
<sequence>MMSEPEVMLQLKSWRFFPLSFLFLIIFESICQAFFISAYKSKLSTCNMSNINSLPGFLDNAFAAILFIDDFLENRGTYDFIAKYEKFKVDKIFEYLTLNYLLILFCFVLFVPLELDDTIKEAFDVAYDKIYAFHLAQKSPEKSVKNMKGAKCKRVARTRSIAFVGLYVPGDTVVLPSITLMLAILTHITGCKIIVLTTPPSQNGNMCKEVLYYAKKGGVTHIFKAGGGQAISVMAWGTKSCPNEAMVSIDMLVGPLEVLVIAEKHACPVHITTNLLSQAEHGPDSQVVLVVVGDGVDLKAVKDDISKQCQSLSRREYASISIFAHDMVEAISFSNLYAPEHLIINVKDAEKWESFIENWTPKSIANYASGTNHVLPTYGYVRVYREVSLDSFVKYITVQSLIEKALSTLGPYVATIKTLNFRALLSDLHNVP</sequence>
<dbReference type="EMBL" id="JAIWQS010000011">
    <property type="protein sequence ID" value="KAJ8751006.1"/>
    <property type="molecule type" value="Genomic_DNA"/>
</dbReference>
<name>A0AAV8SG77_9ROSI</name>
<keyword evidence="3" id="KW-0812">Transmembrane</keyword>
<dbReference type="PANTHER" id="PTHR21256:SF2">
    <property type="entry name" value="HISTIDINE BIOSYNTHESIS TRIFUNCTIONAL PROTEIN"/>
    <property type="match status" value="1"/>
</dbReference>
<evidence type="ECO:0000256" key="2">
    <source>
        <dbReference type="RuleBase" id="RU004175"/>
    </source>
</evidence>
<keyword evidence="3" id="KW-0472">Membrane</keyword>
<keyword evidence="1" id="KW-0560">Oxidoreductase</keyword>
<dbReference type="PANTHER" id="PTHR21256">
    <property type="entry name" value="HISTIDINOL DEHYDROGENASE HDH"/>
    <property type="match status" value="1"/>
</dbReference>
<dbReference type="FunFam" id="3.40.50.1980:FF:000011">
    <property type="entry name" value="Histidinol dehydrogenase, chloroplastic"/>
    <property type="match status" value="1"/>
</dbReference>
<dbReference type="GO" id="GO:0046872">
    <property type="term" value="F:metal ion binding"/>
    <property type="evidence" value="ECO:0007669"/>
    <property type="project" value="InterPro"/>
</dbReference>
<accession>A0AAV8SG77</accession>
<dbReference type="GO" id="GO:0004399">
    <property type="term" value="F:histidinol dehydrogenase activity"/>
    <property type="evidence" value="ECO:0007669"/>
    <property type="project" value="TreeGrafter"/>
</dbReference>
<dbReference type="Proteomes" id="UP001159364">
    <property type="component" value="Linkage Group LG11"/>
</dbReference>
<dbReference type="GO" id="GO:0051287">
    <property type="term" value="F:NAD binding"/>
    <property type="evidence" value="ECO:0007669"/>
    <property type="project" value="InterPro"/>
</dbReference>
<dbReference type="CDD" id="cd06572">
    <property type="entry name" value="Histidinol_dh"/>
    <property type="match status" value="1"/>
</dbReference>
<dbReference type="Gene3D" id="3.40.50.1980">
    <property type="entry name" value="Nitrogenase molybdenum iron protein domain"/>
    <property type="match status" value="2"/>
</dbReference>
<dbReference type="InterPro" id="IPR016161">
    <property type="entry name" value="Ald_DH/histidinol_DH"/>
</dbReference>
<dbReference type="AlphaFoldDB" id="A0AAV8SG77"/>
<evidence type="ECO:0000256" key="1">
    <source>
        <dbReference type="ARBA" id="ARBA00023002"/>
    </source>
</evidence>
<dbReference type="PRINTS" id="PR00083">
    <property type="entry name" value="HOLDHDRGNASE"/>
</dbReference>
<proteinExistence type="inferred from homology"/>
<dbReference type="GO" id="GO:0009570">
    <property type="term" value="C:chloroplast stroma"/>
    <property type="evidence" value="ECO:0007669"/>
    <property type="project" value="TreeGrafter"/>
</dbReference>
<dbReference type="Pfam" id="PF00815">
    <property type="entry name" value="Histidinol_dh"/>
    <property type="match status" value="2"/>
</dbReference>
<feature type="transmembrane region" description="Helical" evidence="3">
    <location>
        <begin position="92"/>
        <end position="113"/>
    </location>
</feature>
<feature type="transmembrane region" description="Helical" evidence="3">
    <location>
        <begin position="20"/>
        <end position="39"/>
    </location>
</feature>